<protein>
    <submittedName>
        <fullName evidence="1">Uncharacterized protein</fullName>
    </submittedName>
</protein>
<evidence type="ECO:0000313" key="2">
    <source>
        <dbReference type="Proteomes" id="UP000516514"/>
    </source>
</evidence>
<keyword evidence="2" id="KW-1185">Reference proteome</keyword>
<evidence type="ECO:0000313" key="1">
    <source>
        <dbReference type="EMBL" id="QOD38519.1"/>
    </source>
</evidence>
<dbReference type="Proteomes" id="UP000516514">
    <property type="component" value="Chromosome"/>
</dbReference>
<dbReference type="AlphaFoldDB" id="A0A7M3U284"/>
<accession>A0A7M3U284</accession>
<gene>
    <name evidence="1" type="ORF">ID128_01300</name>
</gene>
<sequence>MNTSTTDNTLQNYIIKYIEQTLAAHAGNRYDKLYRKLLSSIEEIIKLTVNEAKHYDRSLEDLYNDPRFNKKFIQTAVKYQVLEFLNNHPKKKGIVAEFNNEHHINESDLKILEKGKDLIDKINDISLTQRNKENEELNIRKTLAKSIGMPSIEKHKLEHSR</sequence>
<dbReference type="RefSeq" id="WP_191111293.1">
    <property type="nucleotide sequence ID" value="NZ_CP061738.1"/>
</dbReference>
<dbReference type="EMBL" id="CP061738">
    <property type="protein sequence ID" value="QOD38519.1"/>
    <property type="molecule type" value="Genomic_DNA"/>
</dbReference>
<reference evidence="1 2" key="1">
    <citation type="submission" date="2020-09" db="EMBL/GenBank/DDBJ databases">
        <title>An Earliest Endosymbiont, Wolbachia massiliensis sp. nov., Strain PL13 From the Bed Bug (Cimex hemipterius), Type strain of a New supergroup T.</title>
        <authorList>
            <person name="Laidoudi Y."/>
            <person name="Levasseur A."/>
            <person name="Medkour H."/>
            <person name="Maaloum M."/>
            <person name="BenKhedher M."/>
            <person name="Sambou M."/>
            <person name="Bassene H."/>
            <person name="Davoust B."/>
            <person name="Fenollar F."/>
            <person name="Raoult D."/>
            <person name="Mediannikov O."/>
        </authorList>
    </citation>
    <scope>NUCLEOTIDE SEQUENCE [LARGE SCALE GENOMIC DNA]</scope>
    <source>
        <strain evidence="1 2">PL13</strain>
    </source>
</reference>
<name>A0A7M3U284_9RICK</name>
<dbReference type="KEGG" id="wms:ID128_01300"/>
<organism evidence="1 2">
    <name type="scientific">Candidatus Wolbachia massiliensis</name>
    <dbReference type="NCBI Taxonomy" id="1845000"/>
    <lineage>
        <taxon>Bacteria</taxon>
        <taxon>Pseudomonadati</taxon>
        <taxon>Pseudomonadota</taxon>
        <taxon>Alphaproteobacteria</taxon>
        <taxon>Rickettsiales</taxon>
        <taxon>Anaplasmataceae</taxon>
        <taxon>Wolbachieae</taxon>
        <taxon>Wolbachia</taxon>
    </lineage>
</organism>
<proteinExistence type="predicted"/>